<name>A0A554VCL9_9FLAO</name>
<gene>
    <name evidence="2" type="ORF">FOF46_26160</name>
</gene>
<dbReference type="OrthoDB" id="1190839at2"/>
<reference evidence="2 3" key="1">
    <citation type="submission" date="2019-07" db="EMBL/GenBank/DDBJ databases">
        <title>The draft genome sequence of Aquimarina algiphila M91.</title>
        <authorList>
            <person name="Meng X."/>
        </authorList>
    </citation>
    <scope>NUCLEOTIDE SEQUENCE [LARGE SCALE GENOMIC DNA]</scope>
    <source>
        <strain evidence="2 3">M91</strain>
    </source>
</reference>
<comment type="caution">
    <text evidence="2">The sequence shown here is derived from an EMBL/GenBank/DDBJ whole genome shotgun (WGS) entry which is preliminary data.</text>
</comment>
<organism evidence="2 3">
    <name type="scientific">Aquimarina algiphila</name>
    <dbReference type="NCBI Taxonomy" id="2047982"/>
    <lineage>
        <taxon>Bacteria</taxon>
        <taxon>Pseudomonadati</taxon>
        <taxon>Bacteroidota</taxon>
        <taxon>Flavobacteriia</taxon>
        <taxon>Flavobacteriales</taxon>
        <taxon>Flavobacteriaceae</taxon>
        <taxon>Aquimarina</taxon>
    </lineage>
</organism>
<accession>A0A554VCL9</accession>
<sequence length="71" mass="7681">MLQKFSKLGSVLNKADQKSITGGLRPNSDGLVCHNPDRFTPTTCPTGYFYSTTWNACCHHVPVDISLPVGG</sequence>
<dbReference type="Proteomes" id="UP000318833">
    <property type="component" value="Unassembled WGS sequence"/>
</dbReference>
<dbReference type="RefSeq" id="WP_143918500.1">
    <property type="nucleotide sequence ID" value="NZ_CANMIK010000047.1"/>
</dbReference>
<proteinExistence type="predicted"/>
<evidence type="ECO:0000256" key="1">
    <source>
        <dbReference type="SAM" id="MobiDB-lite"/>
    </source>
</evidence>
<protein>
    <submittedName>
        <fullName evidence="2">Uncharacterized protein</fullName>
    </submittedName>
</protein>
<feature type="region of interest" description="Disordered" evidence="1">
    <location>
        <begin position="1"/>
        <end position="23"/>
    </location>
</feature>
<dbReference type="AlphaFoldDB" id="A0A554VCL9"/>
<keyword evidence="3" id="KW-1185">Reference proteome</keyword>
<evidence type="ECO:0000313" key="3">
    <source>
        <dbReference type="Proteomes" id="UP000318833"/>
    </source>
</evidence>
<evidence type="ECO:0000313" key="2">
    <source>
        <dbReference type="EMBL" id="TSE04494.1"/>
    </source>
</evidence>
<dbReference type="EMBL" id="VLNR01000080">
    <property type="protein sequence ID" value="TSE04494.1"/>
    <property type="molecule type" value="Genomic_DNA"/>
</dbReference>